<dbReference type="CDD" id="cd06583">
    <property type="entry name" value="PGRP"/>
    <property type="match status" value="1"/>
</dbReference>
<keyword evidence="8" id="KW-0378">Hydrolase</keyword>
<evidence type="ECO:0000259" key="13">
    <source>
        <dbReference type="SMART" id="SM00644"/>
    </source>
</evidence>
<evidence type="ECO:0000256" key="2">
    <source>
        <dbReference type="ARBA" id="ARBA00001947"/>
    </source>
</evidence>
<comment type="similarity">
    <text evidence="4">Belongs to the N-acetylmuramoyl-L-alanine amidase 2 family.</text>
</comment>
<reference evidence="14" key="1">
    <citation type="journal article" date="2014" name="Int. J. Syst. Evol. Microbiol.">
        <title>Complete genome sequence of Corynebacterium casei LMG S-19264T (=DSM 44701T), isolated from a smear-ripened cheese.</title>
        <authorList>
            <consortium name="US DOE Joint Genome Institute (JGI-PGF)"/>
            <person name="Walter F."/>
            <person name="Albersmeier A."/>
            <person name="Kalinowski J."/>
            <person name="Ruckert C."/>
        </authorList>
    </citation>
    <scope>NUCLEOTIDE SEQUENCE</scope>
    <source>
        <strain evidence="14">KCTC 23430</strain>
    </source>
</reference>
<proteinExistence type="inferred from homology"/>
<dbReference type="Pfam" id="PF01510">
    <property type="entry name" value="Amidase_2"/>
    <property type="match status" value="1"/>
</dbReference>
<evidence type="ECO:0000256" key="7">
    <source>
        <dbReference type="ARBA" id="ARBA00022723"/>
    </source>
</evidence>
<dbReference type="InterPro" id="IPR002502">
    <property type="entry name" value="Amidase_domain"/>
</dbReference>
<dbReference type="PANTHER" id="PTHR30417:SF4">
    <property type="entry name" value="1,6-ANHYDRO-N-ACETYLMURAMYL-L-ALANINE AMIDASE AMPD"/>
    <property type="match status" value="1"/>
</dbReference>
<gene>
    <name evidence="14" type="primary">ampD</name>
    <name evidence="14" type="ORF">GCM10007053_02660</name>
</gene>
<dbReference type="GO" id="GO:0009253">
    <property type="term" value="P:peptidoglycan catabolic process"/>
    <property type="evidence" value="ECO:0007669"/>
    <property type="project" value="InterPro"/>
</dbReference>
<evidence type="ECO:0000256" key="4">
    <source>
        <dbReference type="ARBA" id="ARBA00007553"/>
    </source>
</evidence>
<reference evidence="14" key="2">
    <citation type="submission" date="2020-09" db="EMBL/GenBank/DDBJ databases">
        <authorList>
            <person name="Sun Q."/>
            <person name="Kim S."/>
        </authorList>
    </citation>
    <scope>NUCLEOTIDE SEQUENCE</scope>
    <source>
        <strain evidence="14">KCTC 23430</strain>
    </source>
</reference>
<accession>A0A919CHQ2</accession>
<evidence type="ECO:0000256" key="6">
    <source>
        <dbReference type="ARBA" id="ARBA00022490"/>
    </source>
</evidence>
<comment type="caution">
    <text evidence="14">The sequence shown here is derived from an EMBL/GenBank/DDBJ whole genome shotgun (WGS) entry which is preliminary data.</text>
</comment>
<dbReference type="GO" id="GO:0009254">
    <property type="term" value="P:peptidoglycan turnover"/>
    <property type="evidence" value="ECO:0007669"/>
    <property type="project" value="TreeGrafter"/>
</dbReference>
<dbReference type="NCBIfam" id="NF008758">
    <property type="entry name" value="PRK11789.1"/>
    <property type="match status" value="1"/>
</dbReference>
<evidence type="ECO:0000256" key="11">
    <source>
        <dbReference type="ARBA" id="ARBA00039257"/>
    </source>
</evidence>
<evidence type="ECO:0000313" key="14">
    <source>
        <dbReference type="EMBL" id="GHD26108.1"/>
    </source>
</evidence>
<dbReference type="Gene3D" id="3.40.80.10">
    <property type="entry name" value="Peptidoglycan recognition protein-like"/>
    <property type="match status" value="1"/>
</dbReference>
<evidence type="ECO:0000256" key="12">
    <source>
        <dbReference type="ARBA" id="ARBA00042615"/>
    </source>
</evidence>
<keyword evidence="7" id="KW-0479">Metal-binding</keyword>
<evidence type="ECO:0000256" key="10">
    <source>
        <dbReference type="ARBA" id="ARBA00023316"/>
    </source>
</evidence>
<protein>
    <recommendedName>
        <fullName evidence="11">1,6-anhydro-N-acetylmuramyl-L-alanine amidase AmpD</fullName>
        <ecNumber evidence="5">3.5.1.28</ecNumber>
    </recommendedName>
    <alternativeName>
        <fullName evidence="12">N-acetylmuramoyl-L-alanine amidase</fullName>
    </alternativeName>
</protein>
<dbReference type="EMBL" id="BMYM01000001">
    <property type="protein sequence ID" value="GHD26108.1"/>
    <property type="molecule type" value="Genomic_DNA"/>
</dbReference>
<evidence type="ECO:0000256" key="1">
    <source>
        <dbReference type="ARBA" id="ARBA00001561"/>
    </source>
</evidence>
<sequence>MAFSIQQGWCAQARQVPSPNYGPRPDGAAVDLLVVHNISLPPGEFGGGAIEQFFCNQLDCSAHPFFREIEGLEVSAHFLIQRTGELVQFVNTQERAWHAGVSSYQGRENCNDFSIGIELEGSDDVPYTDAQYEVLRQLTHALIDFHRDLTSERIVGHSDIAPGRKTDPGPAFDWRRFRTAISGEST</sequence>
<dbReference type="GO" id="GO:0071555">
    <property type="term" value="P:cell wall organization"/>
    <property type="evidence" value="ECO:0007669"/>
    <property type="project" value="UniProtKB-KW"/>
</dbReference>
<evidence type="ECO:0000313" key="15">
    <source>
        <dbReference type="Proteomes" id="UP000644693"/>
    </source>
</evidence>
<dbReference type="SUPFAM" id="SSF55846">
    <property type="entry name" value="N-acetylmuramoyl-L-alanine amidase-like"/>
    <property type="match status" value="1"/>
</dbReference>
<comment type="catalytic activity">
    <reaction evidence="1">
        <text>Hydrolyzes the link between N-acetylmuramoyl residues and L-amino acid residues in certain cell-wall glycopeptides.</text>
        <dbReference type="EC" id="3.5.1.28"/>
    </reaction>
</comment>
<dbReference type="EC" id="3.5.1.28" evidence="5"/>
<dbReference type="FunFam" id="3.40.80.10:FF:000002">
    <property type="entry name" value="1,6-anhydro-N-acetylmuramyl-L-alanine amidase"/>
    <property type="match status" value="1"/>
</dbReference>
<dbReference type="GO" id="GO:0005737">
    <property type="term" value="C:cytoplasm"/>
    <property type="evidence" value="ECO:0007669"/>
    <property type="project" value="UniProtKB-SubCell"/>
</dbReference>
<keyword evidence="15" id="KW-1185">Reference proteome</keyword>
<keyword evidence="10" id="KW-0961">Cell wall biogenesis/degradation</keyword>
<dbReference type="InterPro" id="IPR051206">
    <property type="entry name" value="NAMLAA_amidase_2"/>
</dbReference>
<feature type="domain" description="N-acetylmuramoyl-L-alanine amidase" evidence="13">
    <location>
        <begin position="18"/>
        <end position="169"/>
    </location>
</feature>
<organism evidence="14 15">
    <name type="scientific">Parahalioglobus pacificus</name>
    <dbReference type="NCBI Taxonomy" id="930806"/>
    <lineage>
        <taxon>Bacteria</taxon>
        <taxon>Pseudomonadati</taxon>
        <taxon>Pseudomonadota</taxon>
        <taxon>Gammaproteobacteria</taxon>
        <taxon>Cellvibrionales</taxon>
        <taxon>Halieaceae</taxon>
        <taxon>Parahalioglobus</taxon>
    </lineage>
</organism>
<evidence type="ECO:0000256" key="8">
    <source>
        <dbReference type="ARBA" id="ARBA00022801"/>
    </source>
</evidence>
<dbReference type="RefSeq" id="WP_189474429.1">
    <property type="nucleotide sequence ID" value="NZ_BMYM01000001.1"/>
</dbReference>
<dbReference type="GO" id="GO:0046872">
    <property type="term" value="F:metal ion binding"/>
    <property type="evidence" value="ECO:0007669"/>
    <property type="project" value="UniProtKB-KW"/>
</dbReference>
<dbReference type="AlphaFoldDB" id="A0A919CHQ2"/>
<evidence type="ECO:0000256" key="3">
    <source>
        <dbReference type="ARBA" id="ARBA00004496"/>
    </source>
</evidence>
<evidence type="ECO:0000256" key="9">
    <source>
        <dbReference type="ARBA" id="ARBA00022833"/>
    </source>
</evidence>
<dbReference type="SMART" id="SM00644">
    <property type="entry name" value="Ami_2"/>
    <property type="match status" value="1"/>
</dbReference>
<name>A0A919CHQ2_9GAMM</name>
<dbReference type="GO" id="GO:0008745">
    <property type="term" value="F:N-acetylmuramoyl-L-alanine amidase activity"/>
    <property type="evidence" value="ECO:0007669"/>
    <property type="project" value="UniProtKB-EC"/>
</dbReference>
<dbReference type="Proteomes" id="UP000644693">
    <property type="component" value="Unassembled WGS sequence"/>
</dbReference>
<dbReference type="PANTHER" id="PTHR30417">
    <property type="entry name" value="N-ACETYLMURAMOYL-L-ALANINE AMIDASE AMID"/>
    <property type="match status" value="1"/>
</dbReference>
<keyword evidence="6" id="KW-0963">Cytoplasm</keyword>
<keyword evidence="9" id="KW-0862">Zinc</keyword>
<dbReference type="InterPro" id="IPR036505">
    <property type="entry name" value="Amidase/PGRP_sf"/>
</dbReference>
<comment type="cofactor">
    <cofactor evidence="2">
        <name>Zn(2+)</name>
        <dbReference type="ChEBI" id="CHEBI:29105"/>
    </cofactor>
</comment>
<comment type="subcellular location">
    <subcellularLocation>
        <location evidence="3">Cytoplasm</location>
    </subcellularLocation>
</comment>
<evidence type="ECO:0000256" key="5">
    <source>
        <dbReference type="ARBA" id="ARBA00011901"/>
    </source>
</evidence>